<dbReference type="Proteomes" id="UP001060085">
    <property type="component" value="Linkage Group LG06"/>
</dbReference>
<comment type="caution">
    <text evidence="1">The sequence shown here is derived from an EMBL/GenBank/DDBJ whole genome shotgun (WGS) entry which is preliminary data.</text>
</comment>
<proteinExistence type="predicted"/>
<sequence>MGYAAAFIVIVLLAFAGIAAAQDGCSPASCGGSGPTIRYPFRLKNHQPVQCGYPSTGFEFSCSAANTTITELEIQHPVRISVKNLVFPLRVKIQIKEIDYLSQRIGFRTINSDCLPNKLPSEINLNSSSLSPFKLIYGNSYEYNLFNCSSSKNNSGIYNRFGTSIPCLSGNGYQVRAFGSSYSTSDFSTSSCIKMYNISHVPSDIFIEGEQYDFTTNYLEWFRPSCGKCESQGLECRLKKNSTDDAGTECIDIPRSPQHGKSSKKVTIVVVVVAVFVVLAILLVLYYVLILKKKKEQKKIEKFLKDYKALRPIRFSYADIKKMTEQFKNKLGQGGYGTVYRGNLSDDILVAVKVLNQFKGNGEEFINEVGTIGRIHHINVVRLVGYCSDGYRRALVYEFLPHETLDKVIKSKKLSSSLGWEKLLEIAIGIAKGLEYLHQGCNQRILHFDIKPQNILLDQNYEPKVADFGLAKLSSKEQSVVAMTAARGTIGYIAPEVFSRNFGSVSYKSDVYSYGMLLLDIVGGRKKFSSRAAEESSSEIYYPEWMYNQLEKGEEIANQIDREEDTKIFKKIAIVGLWCIQWYPSDRPSMKVVIQMLEGENMPIMPPNPFGAATSSPKNDDNFTTASGSFSSSEIFSIS</sequence>
<organism evidence="1 2">
    <name type="scientific">Catharanthus roseus</name>
    <name type="common">Madagascar periwinkle</name>
    <name type="synonym">Vinca rosea</name>
    <dbReference type="NCBI Taxonomy" id="4058"/>
    <lineage>
        <taxon>Eukaryota</taxon>
        <taxon>Viridiplantae</taxon>
        <taxon>Streptophyta</taxon>
        <taxon>Embryophyta</taxon>
        <taxon>Tracheophyta</taxon>
        <taxon>Spermatophyta</taxon>
        <taxon>Magnoliopsida</taxon>
        <taxon>eudicotyledons</taxon>
        <taxon>Gunneridae</taxon>
        <taxon>Pentapetalae</taxon>
        <taxon>asterids</taxon>
        <taxon>lamiids</taxon>
        <taxon>Gentianales</taxon>
        <taxon>Apocynaceae</taxon>
        <taxon>Rauvolfioideae</taxon>
        <taxon>Vinceae</taxon>
        <taxon>Catharanthinae</taxon>
        <taxon>Catharanthus</taxon>
    </lineage>
</organism>
<evidence type="ECO:0000313" key="1">
    <source>
        <dbReference type="EMBL" id="KAI5657695.1"/>
    </source>
</evidence>
<evidence type="ECO:0000313" key="2">
    <source>
        <dbReference type="Proteomes" id="UP001060085"/>
    </source>
</evidence>
<protein>
    <submittedName>
        <fullName evidence="1">Uncharacterized protein</fullName>
    </submittedName>
</protein>
<dbReference type="EMBL" id="CM044706">
    <property type="protein sequence ID" value="KAI5657695.1"/>
    <property type="molecule type" value="Genomic_DNA"/>
</dbReference>
<keyword evidence="2" id="KW-1185">Reference proteome</keyword>
<accession>A0ACC0ABP1</accession>
<name>A0ACC0ABP1_CATRO</name>
<reference evidence="2" key="1">
    <citation type="journal article" date="2023" name="Nat. Plants">
        <title>Single-cell RNA sequencing provides a high-resolution roadmap for understanding the multicellular compartmentation of specialized metabolism.</title>
        <authorList>
            <person name="Sun S."/>
            <person name="Shen X."/>
            <person name="Li Y."/>
            <person name="Li Y."/>
            <person name="Wang S."/>
            <person name="Li R."/>
            <person name="Zhang H."/>
            <person name="Shen G."/>
            <person name="Guo B."/>
            <person name="Wei J."/>
            <person name="Xu J."/>
            <person name="St-Pierre B."/>
            <person name="Chen S."/>
            <person name="Sun C."/>
        </authorList>
    </citation>
    <scope>NUCLEOTIDE SEQUENCE [LARGE SCALE GENOMIC DNA]</scope>
</reference>
<gene>
    <name evidence="1" type="ORF">M9H77_26488</name>
</gene>